<comment type="caution">
    <text evidence="1">The sequence shown here is derived from an EMBL/GenBank/DDBJ whole genome shotgun (WGS) entry which is preliminary data.</text>
</comment>
<accession>A0A402BIE0</accession>
<dbReference type="RefSeq" id="WP_126631157.1">
    <property type="nucleotide sequence ID" value="NZ_BIFT01000002.1"/>
</dbReference>
<evidence type="ECO:0000313" key="1">
    <source>
        <dbReference type="EMBL" id="GCE31164.1"/>
    </source>
</evidence>
<dbReference type="EMBL" id="BIFT01000002">
    <property type="protein sequence ID" value="GCE31164.1"/>
    <property type="molecule type" value="Genomic_DNA"/>
</dbReference>
<dbReference type="InterPro" id="IPR029058">
    <property type="entry name" value="AB_hydrolase_fold"/>
</dbReference>
<gene>
    <name evidence="1" type="primary">catD</name>
    <name evidence="1" type="ORF">KDA_66480</name>
</gene>
<proteinExistence type="predicted"/>
<dbReference type="AlphaFoldDB" id="A0A402BIE0"/>
<protein>
    <submittedName>
        <fullName evidence="1">3-oxoadipate enol-lactonase</fullName>
    </submittedName>
</protein>
<dbReference type="SUPFAM" id="SSF53474">
    <property type="entry name" value="alpha/beta-Hydrolases"/>
    <property type="match status" value="1"/>
</dbReference>
<dbReference type="Gene3D" id="3.40.50.1820">
    <property type="entry name" value="alpha/beta hydrolase"/>
    <property type="match status" value="1"/>
</dbReference>
<dbReference type="Proteomes" id="UP000287171">
    <property type="component" value="Unassembled WGS sequence"/>
</dbReference>
<dbReference type="OrthoDB" id="9805423at2"/>
<organism evidence="1 2">
    <name type="scientific">Dictyobacter alpinus</name>
    <dbReference type="NCBI Taxonomy" id="2014873"/>
    <lineage>
        <taxon>Bacteria</taxon>
        <taxon>Bacillati</taxon>
        <taxon>Chloroflexota</taxon>
        <taxon>Ktedonobacteria</taxon>
        <taxon>Ktedonobacterales</taxon>
        <taxon>Dictyobacteraceae</taxon>
        <taxon>Dictyobacter</taxon>
    </lineage>
</organism>
<evidence type="ECO:0000313" key="2">
    <source>
        <dbReference type="Proteomes" id="UP000287171"/>
    </source>
</evidence>
<name>A0A402BIE0_9CHLR</name>
<sequence>MNNNEHSNPSERKHSAHISDFFNIDNNQIFYEIAGEGYPVVLAPQELPLDCGIWDTQFSFFAQHYRTLRYDLRGSGRSLSSDTNTTYYSDVNDLISLLDHLNCSSACIITSKTKFAFDLIYNHPERIHALVLTSPEIQTLGSALLSFPRTISYTREMLSILTALRQNDDYAVGQLFLKKWNIDSSSLSLETYQWLLNMTIKNIPTFSANVGVQKANVRGLINLKSILPNIKVPILMLIGTNAPVGISKTANTLQKLLPYTQKAYIPYSHVLLNIENPTTFNQSTLLFLQKTLAA</sequence>
<keyword evidence="2" id="KW-1185">Reference proteome</keyword>
<reference evidence="2" key="1">
    <citation type="submission" date="2018-12" db="EMBL/GenBank/DDBJ databases">
        <title>Tengunoibacter tsumagoiensis gen. nov., sp. nov., Dictyobacter kobayashii sp. nov., D. alpinus sp. nov., and D. joshuensis sp. nov. and description of Dictyobacteraceae fam. nov. within the order Ktedonobacterales isolated from Tengu-no-mugimeshi.</title>
        <authorList>
            <person name="Wang C.M."/>
            <person name="Zheng Y."/>
            <person name="Sakai Y."/>
            <person name="Toyoda A."/>
            <person name="Minakuchi Y."/>
            <person name="Abe K."/>
            <person name="Yokota A."/>
            <person name="Yabe S."/>
        </authorList>
    </citation>
    <scope>NUCLEOTIDE SEQUENCE [LARGE SCALE GENOMIC DNA]</scope>
    <source>
        <strain evidence="2">Uno16</strain>
    </source>
</reference>
<dbReference type="PANTHER" id="PTHR43798">
    <property type="entry name" value="MONOACYLGLYCEROL LIPASE"/>
    <property type="match status" value="1"/>
</dbReference>
<dbReference type="InterPro" id="IPR050266">
    <property type="entry name" value="AB_hydrolase_sf"/>
</dbReference>